<reference evidence="2" key="1">
    <citation type="journal article" date="2022" name="bioRxiv">
        <title>Sequencing and chromosome-scale assembly of the giantPleurodeles waltlgenome.</title>
        <authorList>
            <person name="Brown T."/>
            <person name="Elewa A."/>
            <person name="Iarovenko S."/>
            <person name="Subramanian E."/>
            <person name="Araus A.J."/>
            <person name="Petzold A."/>
            <person name="Susuki M."/>
            <person name="Suzuki K.-i.T."/>
            <person name="Hayashi T."/>
            <person name="Toyoda A."/>
            <person name="Oliveira C."/>
            <person name="Osipova E."/>
            <person name="Leigh N.D."/>
            <person name="Simon A."/>
            <person name="Yun M.H."/>
        </authorList>
    </citation>
    <scope>NUCLEOTIDE SEQUENCE</scope>
    <source>
        <strain evidence="2">20211129_DDA</strain>
        <tissue evidence="2">Liver</tissue>
    </source>
</reference>
<evidence type="ECO:0000256" key="1">
    <source>
        <dbReference type="SAM" id="MobiDB-lite"/>
    </source>
</evidence>
<gene>
    <name evidence="2" type="ORF">NDU88_002275</name>
</gene>
<evidence type="ECO:0000313" key="3">
    <source>
        <dbReference type="Proteomes" id="UP001066276"/>
    </source>
</evidence>
<name>A0AAV7PDK2_PLEWA</name>
<feature type="region of interest" description="Disordered" evidence="1">
    <location>
        <begin position="1"/>
        <end position="71"/>
    </location>
</feature>
<protein>
    <submittedName>
        <fullName evidence="2">Uncharacterized protein</fullName>
    </submittedName>
</protein>
<feature type="compositionally biased region" description="Low complexity" evidence="1">
    <location>
        <begin position="54"/>
        <end position="67"/>
    </location>
</feature>
<feature type="region of interest" description="Disordered" evidence="1">
    <location>
        <begin position="169"/>
        <end position="217"/>
    </location>
</feature>
<organism evidence="2 3">
    <name type="scientific">Pleurodeles waltl</name>
    <name type="common">Iberian ribbed newt</name>
    <dbReference type="NCBI Taxonomy" id="8319"/>
    <lineage>
        <taxon>Eukaryota</taxon>
        <taxon>Metazoa</taxon>
        <taxon>Chordata</taxon>
        <taxon>Craniata</taxon>
        <taxon>Vertebrata</taxon>
        <taxon>Euteleostomi</taxon>
        <taxon>Amphibia</taxon>
        <taxon>Batrachia</taxon>
        <taxon>Caudata</taxon>
        <taxon>Salamandroidea</taxon>
        <taxon>Salamandridae</taxon>
        <taxon>Pleurodelinae</taxon>
        <taxon>Pleurodeles</taxon>
    </lineage>
</organism>
<dbReference type="Proteomes" id="UP001066276">
    <property type="component" value="Chromosome 7"/>
</dbReference>
<evidence type="ECO:0000313" key="2">
    <source>
        <dbReference type="EMBL" id="KAJ1123808.1"/>
    </source>
</evidence>
<dbReference type="AlphaFoldDB" id="A0AAV7PDK2"/>
<keyword evidence="3" id="KW-1185">Reference proteome</keyword>
<feature type="compositionally biased region" description="Pro residues" evidence="1">
    <location>
        <begin position="37"/>
        <end position="53"/>
    </location>
</feature>
<accession>A0AAV7PDK2</accession>
<proteinExistence type="predicted"/>
<sequence>MVPQPERKAATRGPPHPQEHSHWYRPARGRQRAAEFPAPPGCYPGSGRPPHPETTPGTPGGSLSSRGDPFLRLRDQSKSGLQGTTQSTDRFCAAIQCPVFLKWSGSSRGSFIRLNLLIRVVQAPTLPSGGPSLPGQSLHKACPAAGAGRIRLPPLFPGPQVGPANVFNRAGETPLPGSPSGERTSRASSLPPLGRPVINPSRPLGRRREPRGTGWPPRGLFLCGPGDGQVPRLLLGHQLAVSPIRGPLQGAPPGSGGRRAPPLFESALIAIFISAVGQGPQPSRGTTAAADVAFCTAPAGGLIGVNFKVAAGLIQQVV</sequence>
<dbReference type="EMBL" id="JANPWB010000011">
    <property type="protein sequence ID" value="KAJ1123808.1"/>
    <property type="molecule type" value="Genomic_DNA"/>
</dbReference>
<comment type="caution">
    <text evidence="2">The sequence shown here is derived from an EMBL/GenBank/DDBJ whole genome shotgun (WGS) entry which is preliminary data.</text>
</comment>